<dbReference type="PANTHER" id="PTHR15715:SF37">
    <property type="entry name" value="LD47843P"/>
    <property type="match status" value="1"/>
</dbReference>
<dbReference type="SUPFAM" id="SSF49879">
    <property type="entry name" value="SMAD/FHA domain"/>
    <property type="match status" value="1"/>
</dbReference>
<protein>
    <recommendedName>
        <fullName evidence="2">FHA domain-containing protein</fullName>
    </recommendedName>
</protein>
<reference evidence="3" key="1">
    <citation type="submission" date="2022-07" db="EMBL/GenBank/DDBJ databases">
        <title>Phylogenomic reconstructions and comparative analyses of Kickxellomycotina fungi.</title>
        <authorList>
            <person name="Reynolds N.K."/>
            <person name="Stajich J.E."/>
            <person name="Barry K."/>
            <person name="Grigoriev I.V."/>
            <person name="Crous P."/>
            <person name="Smith M.E."/>
        </authorList>
    </citation>
    <scope>NUCLEOTIDE SEQUENCE</scope>
    <source>
        <strain evidence="3">RSA 567</strain>
    </source>
</reference>
<feature type="region of interest" description="Disordered" evidence="1">
    <location>
        <begin position="138"/>
        <end position="175"/>
    </location>
</feature>
<gene>
    <name evidence="3" type="ORF">H4R34_004252</name>
</gene>
<comment type="caution">
    <text evidence="3">The sequence shown here is derived from an EMBL/GenBank/DDBJ whole genome shotgun (WGS) entry which is preliminary data.</text>
</comment>
<organism evidence="3 4">
    <name type="scientific">Dimargaris verticillata</name>
    <dbReference type="NCBI Taxonomy" id="2761393"/>
    <lineage>
        <taxon>Eukaryota</taxon>
        <taxon>Fungi</taxon>
        <taxon>Fungi incertae sedis</taxon>
        <taxon>Zoopagomycota</taxon>
        <taxon>Kickxellomycotina</taxon>
        <taxon>Dimargaritomycetes</taxon>
        <taxon>Dimargaritales</taxon>
        <taxon>Dimargaritaceae</taxon>
        <taxon>Dimargaris</taxon>
    </lineage>
</organism>
<dbReference type="Pfam" id="PF00498">
    <property type="entry name" value="FHA"/>
    <property type="match status" value="1"/>
</dbReference>
<feature type="compositionally biased region" description="Low complexity" evidence="1">
    <location>
        <begin position="157"/>
        <end position="168"/>
    </location>
</feature>
<dbReference type="PROSITE" id="PS50006">
    <property type="entry name" value="FHA_DOMAIN"/>
    <property type="match status" value="1"/>
</dbReference>
<dbReference type="Gene3D" id="2.60.200.20">
    <property type="match status" value="1"/>
</dbReference>
<dbReference type="InterPro" id="IPR051176">
    <property type="entry name" value="Cent_Immune-Sig_Mod"/>
</dbReference>
<dbReference type="PANTHER" id="PTHR15715">
    <property type="entry name" value="CENTROSOMAL PROTEIN OF 170 KDA"/>
    <property type="match status" value="1"/>
</dbReference>
<evidence type="ECO:0000256" key="1">
    <source>
        <dbReference type="SAM" id="MobiDB-lite"/>
    </source>
</evidence>
<dbReference type="OrthoDB" id="687730at2759"/>
<sequence length="273" mass="29768">MVSIGESCPTSVSGERPRVTLIPASNSRYAPLSLTLDKPCLVQRKLAAASQATCAYHLTLDSRTISKRHATLWFDQATKEVYIKDEGSHNGTFINGKRLSKAKMVSQPVRLHHEDKVRFGLDDRHHRDHHVFVVMVGSRRPSSRIGPGQGREGGGDTTTDASTISADGPETSLSGADVSDWVAANTLWVPSHSRGTPPLGPLTKPSRTKASEAAMPSCKPTMVPQAELDGYWNELQIARACLVDSEDILATIAKCNEKLEMLEGMFRQNHASK</sequence>
<dbReference type="AlphaFoldDB" id="A0A9W8AYK9"/>
<dbReference type="InterPro" id="IPR008984">
    <property type="entry name" value="SMAD_FHA_dom_sf"/>
</dbReference>
<feature type="compositionally biased region" description="Gly residues" evidence="1">
    <location>
        <begin position="147"/>
        <end position="156"/>
    </location>
</feature>
<evidence type="ECO:0000259" key="2">
    <source>
        <dbReference type="PROSITE" id="PS50006"/>
    </source>
</evidence>
<dbReference type="Proteomes" id="UP001151582">
    <property type="component" value="Unassembled WGS sequence"/>
</dbReference>
<feature type="domain" description="FHA" evidence="2">
    <location>
        <begin position="40"/>
        <end position="99"/>
    </location>
</feature>
<evidence type="ECO:0000313" key="3">
    <source>
        <dbReference type="EMBL" id="KAJ1975673.1"/>
    </source>
</evidence>
<accession>A0A9W8AYK9</accession>
<feature type="region of interest" description="Disordered" evidence="1">
    <location>
        <begin position="192"/>
        <end position="217"/>
    </location>
</feature>
<dbReference type="EMBL" id="JANBQB010000503">
    <property type="protein sequence ID" value="KAJ1975673.1"/>
    <property type="molecule type" value="Genomic_DNA"/>
</dbReference>
<proteinExistence type="predicted"/>
<evidence type="ECO:0000313" key="4">
    <source>
        <dbReference type="Proteomes" id="UP001151582"/>
    </source>
</evidence>
<name>A0A9W8AYK9_9FUNG</name>
<keyword evidence="4" id="KW-1185">Reference proteome</keyword>
<feature type="non-terminal residue" evidence="3">
    <location>
        <position position="273"/>
    </location>
</feature>
<dbReference type="SMART" id="SM00240">
    <property type="entry name" value="FHA"/>
    <property type="match status" value="1"/>
</dbReference>
<dbReference type="InterPro" id="IPR000253">
    <property type="entry name" value="FHA_dom"/>
</dbReference>